<dbReference type="Proteomes" id="UP001286313">
    <property type="component" value="Unassembled WGS sequence"/>
</dbReference>
<gene>
    <name evidence="2" type="ORF">Pcinc_008967</name>
</gene>
<feature type="compositionally biased region" description="Basic and acidic residues" evidence="1">
    <location>
        <begin position="43"/>
        <end position="52"/>
    </location>
</feature>
<feature type="compositionally biased region" description="Basic and acidic residues" evidence="1">
    <location>
        <begin position="189"/>
        <end position="202"/>
    </location>
</feature>
<accession>A0AAE1KVY7</accession>
<protein>
    <submittedName>
        <fullName evidence="2">Uncharacterized protein</fullName>
    </submittedName>
</protein>
<dbReference type="EMBL" id="JAWQEG010000661">
    <property type="protein sequence ID" value="KAK3886899.1"/>
    <property type="molecule type" value="Genomic_DNA"/>
</dbReference>
<feature type="compositionally biased region" description="Gly residues" evidence="1">
    <location>
        <begin position="179"/>
        <end position="188"/>
    </location>
</feature>
<sequence>MDPHMTEDDAKVLGMGHHRRLEQRLAPPSPVQANHPSIMSKKKLGDEGDRKTRTSNTVEWDLDDAKFRGKEESEDYFCDNGSRSEPIYQEDCPRKDNRSVKERREDFRNVHERQQSFPEEKDLVSHRRSSIPEDIGHGRRFSIPDNFLDRHITSLVDEGKPTSKKTTISVSEQSKQARTGGGGGGGGGGDKRRPSIPEENHNIRGMLNKTNHTIASHKAKSPLLQEPGGGGRVRRPPDIAMTQRSHSTASWDG</sequence>
<keyword evidence="3" id="KW-1185">Reference proteome</keyword>
<feature type="compositionally biased region" description="Polar residues" evidence="1">
    <location>
        <begin position="242"/>
        <end position="253"/>
    </location>
</feature>
<dbReference type="AlphaFoldDB" id="A0AAE1KVY7"/>
<comment type="caution">
    <text evidence="2">The sequence shown here is derived from an EMBL/GenBank/DDBJ whole genome shotgun (WGS) entry which is preliminary data.</text>
</comment>
<feature type="compositionally biased region" description="Basic and acidic residues" evidence="1">
    <location>
        <begin position="91"/>
        <end position="137"/>
    </location>
</feature>
<organism evidence="2 3">
    <name type="scientific">Petrolisthes cinctipes</name>
    <name type="common">Flat porcelain crab</name>
    <dbReference type="NCBI Taxonomy" id="88211"/>
    <lineage>
        <taxon>Eukaryota</taxon>
        <taxon>Metazoa</taxon>
        <taxon>Ecdysozoa</taxon>
        <taxon>Arthropoda</taxon>
        <taxon>Crustacea</taxon>
        <taxon>Multicrustacea</taxon>
        <taxon>Malacostraca</taxon>
        <taxon>Eumalacostraca</taxon>
        <taxon>Eucarida</taxon>
        <taxon>Decapoda</taxon>
        <taxon>Pleocyemata</taxon>
        <taxon>Anomura</taxon>
        <taxon>Galatheoidea</taxon>
        <taxon>Porcellanidae</taxon>
        <taxon>Petrolisthes</taxon>
    </lineage>
</organism>
<evidence type="ECO:0000313" key="3">
    <source>
        <dbReference type="Proteomes" id="UP001286313"/>
    </source>
</evidence>
<feature type="region of interest" description="Disordered" evidence="1">
    <location>
        <begin position="1"/>
        <end position="57"/>
    </location>
</feature>
<feature type="compositionally biased region" description="Polar residues" evidence="1">
    <location>
        <begin position="164"/>
        <end position="177"/>
    </location>
</feature>
<proteinExistence type="predicted"/>
<evidence type="ECO:0000313" key="2">
    <source>
        <dbReference type="EMBL" id="KAK3886899.1"/>
    </source>
</evidence>
<reference evidence="2" key="1">
    <citation type="submission" date="2023-10" db="EMBL/GenBank/DDBJ databases">
        <title>Genome assemblies of two species of porcelain crab, Petrolisthes cinctipes and Petrolisthes manimaculis (Anomura: Porcellanidae).</title>
        <authorList>
            <person name="Angst P."/>
        </authorList>
    </citation>
    <scope>NUCLEOTIDE SEQUENCE</scope>
    <source>
        <strain evidence="2">PB745_01</strain>
        <tissue evidence="2">Gill</tissue>
    </source>
</reference>
<feature type="region of interest" description="Disordered" evidence="1">
    <location>
        <begin position="71"/>
        <end position="253"/>
    </location>
</feature>
<name>A0AAE1KVY7_PETCI</name>
<feature type="compositionally biased region" description="Basic and acidic residues" evidence="1">
    <location>
        <begin position="1"/>
        <end position="11"/>
    </location>
</feature>
<feature type="compositionally biased region" description="Basic and acidic residues" evidence="1">
    <location>
        <begin position="147"/>
        <end position="161"/>
    </location>
</feature>
<evidence type="ECO:0000256" key="1">
    <source>
        <dbReference type="SAM" id="MobiDB-lite"/>
    </source>
</evidence>